<dbReference type="Proteomes" id="UP000813427">
    <property type="component" value="Unassembled WGS sequence"/>
</dbReference>
<organism evidence="2 3">
    <name type="scientific">Fusarium tricinctum</name>
    <dbReference type="NCBI Taxonomy" id="61284"/>
    <lineage>
        <taxon>Eukaryota</taxon>
        <taxon>Fungi</taxon>
        <taxon>Dikarya</taxon>
        <taxon>Ascomycota</taxon>
        <taxon>Pezizomycotina</taxon>
        <taxon>Sordariomycetes</taxon>
        <taxon>Hypocreomycetidae</taxon>
        <taxon>Hypocreales</taxon>
        <taxon>Nectriaceae</taxon>
        <taxon>Fusarium</taxon>
        <taxon>Fusarium tricinctum species complex</taxon>
    </lineage>
</organism>
<name>A0A8K0RS74_9HYPO</name>
<evidence type="ECO:0000256" key="1">
    <source>
        <dbReference type="SAM" id="MobiDB-lite"/>
    </source>
</evidence>
<comment type="caution">
    <text evidence="2">The sequence shown here is derived from an EMBL/GenBank/DDBJ whole genome shotgun (WGS) entry which is preliminary data.</text>
</comment>
<keyword evidence="3" id="KW-1185">Reference proteome</keyword>
<evidence type="ECO:0000313" key="2">
    <source>
        <dbReference type="EMBL" id="KAH7242571.1"/>
    </source>
</evidence>
<feature type="region of interest" description="Disordered" evidence="1">
    <location>
        <begin position="129"/>
        <end position="150"/>
    </location>
</feature>
<gene>
    <name evidence="2" type="ORF">BKA59DRAFT_233490</name>
</gene>
<reference evidence="2" key="1">
    <citation type="journal article" date="2021" name="Nat. Commun.">
        <title>Genetic determinants of endophytism in the Arabidopsis root mycobiome.</title>
        <authorList>
            <person name="Mesny F."/>
            <person name="Miyauchi S."/>
            <person name="Thiergart T."/>
            <person name="Pickel B."/>
            <person name="Atanasova L."/>
            <person name="Karlsson M."/>
            <person name="Huettel B."/>
            <person name="Barry K.W."/>
            <person name="Haridas S."/>
            <person name="Chen C."/>
            <person name="Bauer D."/>
            <person name="Andreopoulos W."/>
            <person name="Pangilinan J."/>
            <person name="LaButti K."/>
            <person name="Riley R."/>
            <person name="Lipzen A."/>
            <person name="Clum A."/>
            <person name="Drula E."/>
            <person name="Henrissat B."/>
            <person name="Kohler A."/>
            <person name="Grigoriev I.V."/>
            <person name="Martin F.M."/>
            <person name="Hacquard S."/>
        </authorList>
    </citation>
    <scope>NUCLEOTIDE SEQUENCE</scope>
    <source>
        <strain evidence="2">MPI-SDFR-AT-0068</strain>
    </source>
</reference>
<dbReference type="EMBL" id="JAGPXF010000005">
    <property type="protein sequence ID" value="KAH7242571.1"/>
    <property type="molecule type" value="Genomic_DNA"/>
</dbReference>
<feature type="compositionally biased region" description="Polar residues" evidence="1">
    <location>
        <begin position="129"/>
        <end position="146"/>
    </location>
</feature>
<dbReference type="AlphaFoldDB" id="A0A8K0RS74"/>
<protein>
    <submittedName>
        <fullName evidence="2">Uncharacterized protein</fullName>
    </submittedName>
</protein>
<evidence type="ECO:0000313" key="3">
    <source>
        <dbReference type="Proteomes" id="UP000813427"/>
    </source>
</evidence>
<accession>A0A8K0RS74</accession>
<sequence length="176" mass="19527">MRDQTWRRHFVLKGLPMCGLALGLVNLRSTSILPRFRFYKPALNGRDAVQSPERTLEPRGCSMGTEYGLLSMTLFMVDCSKLHLLAVESGLPSASSNVNNIHTLPSDSSFSNSSYSTRSRIMTRCLQFPTMNKGSPPQHSTQSLRPTDSPLHGSFDTFRCELRSVGAHEPQPISSP</sequence>
<proteinExistence type="predicted"/>